<sequence>YRPGDLAIFNASLLYHTVTPWESLPMRPTDVVPPGRVGTVMFNPRTSVAILKDKPPGWAMKTALGRLPSSAPGYYIPEDSSESEGYESEEPF</sequence>
<evidence type="ECO:0000313" key="2">
    <source>
        <dbReference type="EMBL" id="KAL0057943.1"/>
    </source>
</evidence>
<name>A0ABR2Z9F9_9AGAR</name>
<dbReference type="EMBL" id="JBBXMP010000405">
    <property type="protein sequence ID" value="KAL0057943.1"/>
    <property type="molecule type" value="Genomic_DNA"/>
</dbReference>
<accession>A0ABR2Z9F9</accession>
<evidence type="ECO:0000256" key="1">
    <source>
        <dbReference type="SAM" id="MobiDB-lite"/>
    </source>
</evidence>
<gene>
    <name evidence="2" type="ORF">AAF712_015407</name>
</gene>
<keyword evidence="3" id="KW-1185">Reference proteome</keyword>
<reference evidence="2 3" key="1">
    <citation type="submission" date="2024-05" db="EMBL/GenBank/DDBJ databases">
        <title>A draft genome resource for the thread blight pathogen Marasmius tenuissimus strain MS-2.</title>
        <authorList>
            <person name="Yulfo-Soto G.E."/>
            <person name="Baruah I.K."/>
            <person name="Amoako-Attah I."/>
            <person name="Bukari Y."/>
            <person name="Meinhardt L.W."/>
            <person name="Bailey B.A."/>
            <person name="Cohen S.P."/>
        </authorList>
    </citation>
    <scope>NUCLEOTIDE SEQUENCE [LARGE SCALE GENOMIC DNA]</scope>
    <source>
        <strain evidence="2 3">MS-2</strain>
    </source>
</reference>
<protein>
    <submittedName>
        <fullName evidence="2">Uncharacterized protein</fullName>
    </submittedName>
</protein>
<feature type="compositionally biased region" description="Acidic residues" evidence="1">
    <location>
        <begin position="79"/>
        <end position="92"/>
    </location>
</feature>
<dbReference type="Proteomes" id="UP001437256">
    <property type="component" value="Unassembled WGS sequence"/>
</dbReference>
<comment type="caution">
    <text evidence="2">The sequence shown here is derived from an EMBL/GenBank/DDBJ whole genome shotgun (WGS) entry which is preliminary data.</text>
</comment>
<evidence type="ECO:0000313" key="3">
    <source>
        <dbReference type="Proteomes" id="UP001437256"/>
    </source>
</evidence>
<feature type="region of interest" description="Disordered" evidence="1">
    <location>
        <begin position="69"/>
        <end position="92"/>
    </location>
</feature>
<feature type="non-terminal residue" evidence="2">
    <location>
        <position position="1"/>
    </location>
</feature>
<proteinExistence type="predicted"/>
<organism evidence="2 3">
    <name type="scientific">Marasmius tenuissimus</name>
    <dbReference type="NCBI Taxonomy" id="585030"/>
    <lineage>
        <taxon>Eukaryota</taxon>
        <taxon>Fungi</taxon>
        <taxon>Dikarya</taxon>
        <taxon>Basidiomycota</taxon>
        <taxon>Agaricomycotina</taxon>
        <taxon>Agaricomycetes</taxon>
        <taxon>Agaricomycetidae</taxon>
        <taxon>Agaricales</taxon>
        <taxon>Marasmiineae</taxon>
        <taxon>Marasmiaceae</taxon>
        <taxon>Marasmius</taxon>
    </lineage>
</organism>